<evidence type="ECO:0000313" key="3">
    <source>
        <dbReference type="Proteomes" id="UP000238042"/>
    </source>
</evidence>
<dbReference type="Proteomes" id="UP000238042">
    <property type="component" value="Unassembled WGS sequence"/>
</dbReference>
<feature type="signal peptide" evidence="1">
    <location>
        <begin position="1"/>
        <end position="21"/>
    </location>
</feature>
<evidence type="ECO:0000313" key="2">
    <source>
        <dbReference type="EMBL" id="PQL93237.1"/>
    </source>
</evidence>
<comment type="caution">
    <text evidence="2">The sequence shown here is derived from an EMBL/GenBank/DDBJ whole genome shotgun (WGS) entry which is preliminary data.</text>
</comment>
<feature type="chain" id="PRO_5015568067" evidence="1">
    <location>
        <begin position="22"/>
        <end position="294"/>
    </location>
</feature>
<keyword evidence="3" id="KW-1185">Reference proteome</keyword>
<dbReference type="EMBL" id="PSZM01000036">
    <property type="protein sequence ID" value="PQL93237.1"/>
    <property type="molecule type" value="Genomic_DNA"/>
</dbReference>
<dbReference type="RefSeq" id="WP_105246809.1">
    <property type="nucleotide sequence ID" value="NZ_PSZM01000036.1"/>
</dbReference>
<proteinExistence type="predicted"/>
<dbReference type="AlphaFoldDB" id="A0A2S8AE58"/>
<organism evidence="2 3">
    <name type="scientific">Apibacter adventoris</name>
    <dbReference type="NCBI Taxonomy" id="1679466"/>
    <lineage>
        <taxon>Bacteria</taxon>
        <taxon>Pseudomonadati</taxon>
        <taxon>Bacteroidota</taxon>
        <taxon>Flavobacteriia</taxon>
        <taxon>Flavobacteriales</taxon>
        <taxon>Weeksellaceae</taxon>
        <taxon>Apibacter</taxon>
    </lineage>
</organism>
<evidence type="ECO:0000256" key="1">
    <source>
        <dbReference type="SAM" id="SignalP"/>
    </source>
</evidence>
<sequence>MNKIVYISFFFLLFHISCNKAQDTLNKITNLETMNQQPIYTLKITSGNPYETYINNMILEKDYLPGSTDNELIINDLILKSGKQKLRIVLFPNKGNKIVDKLGIDYLKLGIYKYNEGYQSYVERKSTLVCEFKLDKQQGEMPIIVKEWIFDAKVPYSLKNWENGIDLSKEDKDILTKEVVNYYNDLGKIINKGDKRSFLNIMKERDSEVFKSLYNDTILIKDDEEYMNNRLSKSIGSVQPIKNYRLMFYGNGKIVTLENEKGETPLFGEDKDNVYSYQIYLYRPALGKPLEVIR</sequence>
<dbReference type="OrthoDB" id="1149023at2"/>
<protein>
    <submittedName>
        <fullName evidence="2">Uncharacterized protein</fullName>
    </submittedName>
</protein>
<reference evidence="2 3" key="1">
    <citation type="submission" date="2018-02" db="EMBL/GenBank/DDBJ databases">
        <title>Genome sequences of Apibacter spp., gut symbionts of Asian honey bees.</title>
        <authorList>
            <person name="Kwong W.K."/>
            <person name="Steele M.I."/>
            <person name="Moran N.A."/>
        </authorList>
    </citation>
    <scope>NUCLEOTIDE SEQUENCE [LARGE SCALE GENOMIC DNA]</scope>
    <source>
        <strain evidence="3">wkB301</strain>
    </source>
</reference>
<accession>A0A2S8AE58</accession>
<gene>
    <name evidence="2" type="ORF">C4S77_06135</name>
</gene>
<name>A0A2S8AE58_9FLAO</name>
<keyword evidence="1" id="KW-0732">Signal</keyword>